<feature type="domain" description="MATH" evidence="2">
    <location>
        <begin position="8"/>
        <end position="139"/>
    </location>
</feature>
<name>A0A4Y2EXV1_ARAVE</name>
<dbReference type="PANTHER" id="PTHR24413">
    <property type="entry name" value="SPECKLE-TYPE POZ PROTEIN"/>
    <property type="match status" value="1"/>
</dbReference>
<dbReference type="InterPro" id="IPR011333">
    <property type="entry name" value="SKP1/BTB/POZ_sf"/>
</dbReference>
<protein>
    <submittedName>
        <fullName evidence="3">Speckle-type POZ protein B</fullName>
    </submittedName>
</protein>
<dbReference type="Pfam" id="PF22486">
    <property type="entry name" value="MATH_2"/>
    <property type="match status" value="1"/>
</dbReference>
<evidence type="ECO:0000313" key="3">
    <source>
        <dbReference type="EMBL" id="GBM33681.1"/>
    </source>
</evidence>
<dbReference type="CDD" id="cd18186">
    <property type="entry name" value="BTB_POZ_ZBTB_KLHL-like"/>
    <property type="match status" value="1"/>
</dbReference>
<dbReference type="SUPFAM" id="SSF54695">
    <property type="entry name" value="POZ domain"/>
    <property type="match status" value="1"/>
</dbReference>
<dbReference type="Gene3D" id="2.60.210.10">
    <property type="entry name" value="Apoptosis, Tumor Necrosis Factor Receptor Associated Protein 2, Chain A"/>
    <property type="match status" value="1"/>
</dbReference>
<dbReference type="EMBL" id="BGPR01171862">
    <property type="protein sequence ID" value="GBM33681.1"/>
    <property type="molecule type" value="Genomic_DNA"/>
</dbReference>
<dbReference type="PROSITE" id="PS50144">
    <property type="entry name" value="MATH"/>
    <property type="match status" value="1"/>
</dbReference>
<dbReference type="Gene3D" id="3.30.710.10">
    <property type="entry name" value="Potassium Channel Kv1.1, Chain A"/>
    <property type="match status" value="1"/>
</dbReference>
<keyword evidence="4" id="KW-1185">Reference proteome</keyword>
<comment type="caution">
    <text evidence="3">The sequence shown here is derived from an EMBL/GenBank/DDBJ whole genome shotgun (WGS) entry which is preliminary data.</text>
</comment>
<dbReference type="InterPro" id="IPR000210">
    <property type="entry name" value="BTB/POZ_dom"/>
</dbReference>
<organism evidence="3 4">
    <name type="scientific">Araneus ventricosus</name>
    <name type="common">Orbweaver spider</name>
    <name type="synonym">Epeira ventricosa</name>
    <dbReference type="NCBI Taxonomy" id="182803"/>
    <lineage>
        <taxon>Eukaryota</taxon>
        <taxon>Metazoa</taxon>
        <taxon>Ecdysozoa</taxon>
        <taxon>Arthropoda</taxon>
        <taxon>Chelicerata</taxon>
        <taxon>Arachnida</taxon>
        <taxon>Araneae</taxon>
        <taxon>Araneomorphae</taxon>
        <taxon>Entelegynae</taxon>
        <taxon>Araneoidea</taxon>
        <taxon>Araneidae</taxon>
        <taxon>Araneus</taxon>
    </lineage>
</organism>
<sequence>MADGGGKVLKFIWKVENYSYCWNKTDDFLQSPDFQVDVFEGSSWCLKLYPRGVSSYEKYTSVHLGRLESSKGPLGITVDYEIALLRPDGTAEYVKETKGRCFRKGHAFGFDNLAVREEILCAKKSALLPEDILTVQCRIFPKGIELKSYTEIIAKTHLEVERFVFRIESSSDYNQCYNEVYELRFPNDRKSMSLKFKRLYGKLMMYTHGYMKEADVKALHCKVGILDSSDSISLCLLDKHIDDDICLITDDEILKQKALYLPNNKLTLHCDFTFSFGVQHSQIKMVSSDNAFTHVTASRKVSSEIDIPPKNYSCHCTDNNASFKRDFQNLYQEGTLCDFTLKVGDENIQAHKVVLGARSPVFKAMLTNNMKENEKNLVVISDVDANTVRRMLTFIYTDTTGDLNWETASQLYIAADKYGIMNLKHICANVLERNLCVSNVREALLLSNMYGDDDLKNLTLEFISSHDTEVICSTEWEAFMTEEVHLAAETMRYIFLRKAEEKPKERKRKKLNEEN</sequence>
<dbReference type="InterPro" id="IPR002083">
    <property type="entry name" value="MATH/TRAF_dom"/>
</dbReference>
<evidence type="ECO:0000313" key="4">
    <source>
        <dbReference type="Proteomes" id="UP000499080"/>
    </source>
</evidence>
<accession>A0A4Y2EXV1</accession>
<dbReference type="OrthoDB" id="6433686at2759"/>
<evidence type="ECO:0000259" key="2">
    <source>
        <dbReference type="PROSITE" id="PS50144"/>
    </source>
</evidence>
<gene>
    <name evidence="3" type="primary">spop-b_43</name>
    <name evidence="3" type="ORF">AVEN_6036_1</name>
</gene>
<reference evidence="3 4" key="1">
    <citation type="journal article" date="2019" name="Sci. Rep.">
        <title>Orb-weaving spider Araneus ventricosus genome elucidates the spidroin gene catalogue.</title>
        <authorList>
            <person name="Kono N."/>
            <person name="Nakamura H."/>
            <person name="Ohtoshi R."/>
            <person name="Moran D.A.P."/>
            <person name="Shinohara A."/>
            <person name="Yoshida Y."/>
            <person name="Fujiwara M."/>
            <person name="Mori M."/>
            <person name="Tomita M."/>
            <person name="Arakawa K."/>
        </authorList>
    </citation>
    <scope>NUCLEOTIDE SEQUENCE [LARGE SCALE GENOMIC DNA]</scope>
</reference>
<proteinExistence type="predicted"/>
<dbReference type="GO" id="GO:0030163">
    <property type="term" value="P:protein catabolic process"/>
    <property type="evidence" value="ECO:0007669"/>
    <property type="project" value="UniProtKB-ARBA"/>
</dbReference>
<dbReference type="CDD" id="cd00121">
    <property type="entry name" value="MATH"/>
    <property type="match status" value="1"/>
</dbReference>
<feature type="domain" description="BTB" evidence="1">
    <location>
        <begin position="337"/>
        <end position="398"/>
    </location>
</feature>
<dbReference type="FunFam" id="3.30.710.10:FF:000159">
    <property type="entry name" value="Speckle-type POZ protein B"/>
    <property type="match status" value="1"/>
</dbReference>
<dbReference type="InterPro" id="IPR008974">
    <property type="entry name" value="TRAF-like"/>
</dbReference>
<evidence type="ECO:0000259" key="1">
    <source>
        <dbReference type="PROSITE" id="PS50097"/>
    </source>
</evidence>
<dbReference type="Proteomes" id="UP000499080">
    <property type="component" value="Unassembled WGS sequence"/>
</dbReference>
<dbReference type="Gene3D" id="1.25.40.420">
    <property type="match status" value="1"/>
</dbReference>
<dbReference type="Pfam" id="PF00651">
    <property type="entry name" value="BTB"/>
    <property type="match status" value="1"/>
</dbReference>
<dbReference type="AlphaFoldDB" id="A0A4Y2EXV1"/>
<dbReference type="PROSITE" id="PS50097">
    <property type="entry name" value="BTB"/>
    <property type="match status" value="1"/>
</dbReference>
<dbReference type="SUPFAM" id="SSF49599">
    <property type="entry name" value="TRAF domain-like"/>
    <property type="match status" value="1"/>
</dbReference>
<dbReference type="SMART" id="SM00225">
    <property type="entry name" value="BTB"/>
    <property type="match status" value="1"/>
</dbReference>